<accession>A0A1D1YLU6</accession>
<feature type="region of interest" description="Disordered" evidence="1">
    <location>
        <begin position="45"/>
        <end position="65"/>
    </location>
</feature>
<dbReference type="GO" id="GO:0032259">
    <property type="term" value="P:methylation"/>
    <property type="evidence" value="ECO:0007669"/>
    <property type="project" value="UniProtKB-KW"/>
</dbReference>
<organism evidence="2">
    <name type="scientific">Anthurium amnicola</name>
    <dbReference type="NCBI Taxonomy" id="1678845"/>
    <lineage>
        <taxon>Eukaryota</taxon>
        <taxon>Viridiplantae</taxon>
        <taxon>Streptophyta</taxon>
        <taxon>Embryophyta</taxon>
        <taxon>Tracheophyta</taxon>
        <taxon>Spermatophyta</taxon>
        <taxon>Magnoliopsida</taxon>
        <taxon>Liliopsida</taxon>
        <taxon>Araceae</taxon>
        <taxon>Pothoideae</taxon>
        <taxon>Potheae</taxon>
        <taxon>Anthurium</taxon>
    </lineage>
</organism>
<dbReference type="AlphaFoldDB" id="A0A1D1YLU6"/>
<feature type="compositionally biased region" description="Polar residues" evidence="1">
    <location>
        <begin position="45"/>
        <end position="56"/>
    </location>
</feature>
<dbReference type="InterPro" id="IPR046341">
    <property type="entry name" value="SET_dom_sf"/>
</dbReference>
<name>A0A1D1YLU6_9ARAE</name>
<gene>
    <name evidence="2" type="primary">RBCMT_11</name>
    <name evidence="2" type="ORF">g.83030</name>
</gene>
<evidence type="ECO:0000256" key="1">
    <source>
        <dbReference type="SAM" id="MobiDB-lite"/>
    </source>
</evidence>
<sequence length="185" mass="19955">GEREMAMAATHWFLSPAGTAAPAISSSLLFRSFPFLSSLPNTGSLLSPRVPTTSPPFHQRNPKRGPLRPLFPLPPSHDVSTAIKPLRSQGAGGAADHEDALSSFWRWLGEKGVDAPAVRPAAVPEGLGLLARRDIARNEVVLEVPKRIWINPDTAAADPELGRFCAGLKPWVSVTLFLLREKARG</sequence>
<feature type="non-terminal residue" evidence="2">
    <location>
        <position position="185"/>
    </location>
</feature>
<protein>
    <submittedName>
        <fullName evidence="2">Ribulose-1,5 bisphosphate carboxylase/oxygenase large subunit N-methyltransferase, chloroplastic</fullName>
    </submittedName>
</protein>
<keyword evidence="2" id="KW-0489">Methyltransferase</keyword>
<dbReference type="Gene3D" id="3.90.1410.10">
    <property type="entry name" value="set domain protein methyltransferase, domain 1"/>
    <property type="match status" value="1"/>
</dbReference>
<dbReference type="SUPFAM" id="SSF82199">
    <property type="entry name" value="SET domain"/>
    <property type="match status" value="1"/>
</dbReference>
<evidence type="ECO:0000313" key="2">
    <source>
        <dbReference type="EMBL" id="JAT55590.1"/>
    </source>
</evidence>
<reference evidence="2" key="1">
    <citation type="submission" date="2015-07" db="EMBL/GenBank/DDBJ databases">
        <title>Transcriptome Assembly of Anthurium amnicola.</title>
        <authorList>
            <person name="Suzuki J."/>
        </authorList>
    </citation>
    <scope>NUCLEOTIDE SEQUENCE</scope>
</reference>
<proteinExistence type="predicted"/>
<dbReference type="EMBL" id="GDJX01012346">
    <property type="protein sequence ID" value="JAT55590.1"/>
    <property type="molecule type" value="Transcribed_RNA"/>
</dbReference>
<keyword evidence="2" id="KW-0808">Transferase</keyword>
<dbReference type="GO" id="GO:0008168">
    <property type="term" value="F:methyltransferase activity"/>
    <property type="evidence" value="ECO:0007669"/>
    <property type="project" value="UniProtKB-KW"/>
</dbReference>
<feature type="non-terminal residue" evidence="2">
    <location>
        <position position="1"/>
    </location>
</feature>